<evidence type="ECO:0000256" key="2">
    <source>
        <dbReference type="ARBA" id="ARBA00022475"/>
    </source>
</evidence>
<dbReference type="SMART" id="SM00382">
    <property type="entry name" value="AAA"/>
    <property type="match status" value="1"/>
</dbReference>
<dbReference type="AlphaFoldDB" id="A0A1Y6CKF3"/>
<organism evidence="10 11">
    <name type="scientific">Pseudobacteriovorax antillogorgiicola</name>
    <dbReference type="NCBI Taxonomy" id="1513793"/>
    <lineage>
        <taxon>Bacteria</taxon>
        <taxon>Pseudomonadati</taxon>
        <taxon>Bdellovibrionota</taxon>
        <taxon>Oligoflexia</taxon>
        <taxon>Oligoflexales</taxon>
        <taxon>Pseudobacteriovoracaceae</taxon>
        <taxon>Pseudobacteriovorax</taxon>
    </lineage>
</organism>
<evidence type="ECO:0000313" key="11">
    <source>
        <dbReference type="Proteomes" id="UP000192907"/>
    </source>
</evidence>
<feature type="domain" description="ABC transporter" evidence="9">
    <location>
        <begin position="6"/>
        <end position="238"/>
    </location>
</feature>
<keyword evidence="11" id="KW-1185">Reference proteome</keyword>
<dbReference type="InterPro" id="IPR013611">
    <property type="entry name" value="Transp-assoc_OB_typ2"/>
</dbReference>
<protein>
    <submittedName>
        <fullName evidence="10">Iron(III) transport system ATP-binding protein</fullName>
    </submittedName>
</protein>
<dbReference type="OrthoDB" id="9809450at2"/>
<dbReference type="GO" id="GO:0005524">
    <property type="term" value="F:ATP binding"/>
    <property type="evidence" value="ECO:0007669"/>
    <property type="project" value="UniProtKB-KW"/>
</dbReference>
<dbReference type="InterPro" id="IPR027417">
    <property type="entry name" value="P-loop_NTPase"/>
</dbReference>
<evidence type="ECO:0000256" key="1">
    <source>
        <dbReference type="ARBA" id="ARBA00022448"/>
    </source>
</evidence>
<gene>
    <name evidence="10" type="ORF">SAMN06296036_12016</name>
</gene>
<dbReference type="GO" id="GO:0016887">
    <property type="term" value="F:ATP hydrolysis activity"/>
    <property type="evidence" value="ECO:0007669"/>
    <property type="project" value="InterPro"/>
</dbReference>
<dbReference type="RefSeq" id="WP_132322971.1">
    <property type="nucleotide sequence ID" value="NZ_FWZT01000020.1"/>
</dbReference>
<keyword evidence="6" id="KW-0408">Iron</keyword>
<dbReference type="FunFam" id="3.40.50.300:FF:000425">
    <property type="entry name" value="Probable ABC transporter, ATP-binding subunit"/>
    <property type="match status" value="1"/>
</dbReference>
<evidence type="ECO:0000313" key="10">
    <source>
        <dbReference type="EMBL" id="SMF59575.1"/>
    </source>
</evidence>
<name>A0A1Y6CKF3_9BACT</name>
<keyword evidence="8" id="KW-0472">Membrane</keyword>
<keyword evidence="3" id="KW-0410">Iron transport</keyword>
<proteinExistence type="predicted"/>
<dbReference type="Gene3D" id="3.40.50.300">
    <property type="entry name" value="P-loop containing nucleotide triphosphate hydrolases"/>
    <property type="match status" value="1"/>
</dbReference>
<evidence type="ECO:0000256" key="4">
    <source>
        <dbReference type="ARBA" id="ARBA00022741"/>
    </source>
</evidence>
<accession>A0A1Y6CKF3</accession>
<evidence type="ECO:0000256" key="6">
    <source>
        <dbReference type="ARBA" id="ARBA00023004"/>
    </source>
</evidence>
<dbReference type="Pfam" id="PF08402">
    <property type="entry name" value="TOBE_2"/>
    <property type="match status" value="1"/>
</dbReference>
<dbReference type="InterPro" id="IPR003439">
    <property type="entry name" value="ABC_transporter-like_ATP-bd"/>
</dbReference>
<dbReference type="InterPro" id="IPR008995">
    <property type="entry name" value="Mo/tungstate-bd_C_term_dom"/>
</dbReference>
<dbReference type="SUPFAM" id="SSF50331">
    <property type="entry name" value="MOP-like"/>
    <property type="match status" value="1"/>
</dbReference>
<dbReference type="PROSITE" id="PS00211">
    <property type="entry name" value="ABC_TRANSPORTER_1"/>
    <property type="match status" value="1"/>
</dbReference>
<keyword evidence="7" id="KW-0406">Ion transport</keyword>
<dbReference type="Proteomes" id="UP000192907">
    <property type="component" value="Unassembled WGS sequence"/>
</dbReference>
<dbReference type="PROSITE" id="PS50893">
    <property type="entry name" value="ABC_TRANSPORTER_2"/>
    <property type="match status" value="1"/>
</dbReference>
<dbReference type="GO" id="GO:0043190">
    <property type="term" value="C:ATP-binding cassette (ABC) transporter complex"/>
    <property type="evidence" value="ECO:0007669"/>
    <property type="project" value="InterPro"/>
</dbReference>
<dbReference type="EMBL" id="FWZT01000020">
    <property type="protein sequence ID" value="SMF59575.1"/>
    <property type="molecule type" value="Genomic_DNA"/>
</dbReference>
<evidence type="ECO:0000259" key="9">
    <source>
        <dbReference type="PROSITE" id="PS50893"/>
    </source>
</evidence>
<evidence type="ECO:0000256" key="7">
    <source>
        <dbReference type="ARBA" id="ARBA00023065"/>
    </source>
</evidence>
<dbReference type="STRING" id="1513793.SAMN06296036_12016"/>
<keyword evidence="5 10" id="KW-0067">ATP-binding</keyword>
<keyword evidence="4" id="KW-0547">Nucleotide-binding</keyword>
<dbReference type="InterPro" id="IPR015853">
    <property type="entry name" value="ABC_transpr_FbpC"/>
</dbReference>
<sequence>MSRVVLKVEDLIHRYGSQATLNQINLELTEGMVGCLLGASGCGKTTLLRCIAGFEPVLGGCITLNQRIVSSDSRFIPPEKRRIGVVFQDYALFPHLTVAENIGFGIRHMSKADQVEKVDKLLASVDLTAHAHKYPSELSGGQQQRVALARALAPEPDLLLLDEPFSNLDSNLRERMKHELKTLLEHFGVTALLVTHNQDEAFDIADEIGVMSGGKILQWGSSYDLYHKPQSREVASFLGMSAFLPAKVSHDGCVLTELGEVVCKEDLKTLKGKNITVLLRPDDIIHDDQIAPIATVEQVSFRGMFLVYHLRLPSGQLIHCFTSSHHEKHEIGGKIGIRLDMKHAVILREDEALVEQVDESTMPKRHG</sequence>
<evidence type="ECO:0000256" key="3">
    <source>
        <dbReference type="ARBA" id="ARBA00022496"/>
    </source>
</evidence>
<evidence type="ECO:0000256" key="8">
    <source>
        <dbReference type="ARBA" id="ARBA00023136"/>
    </source>
</evidence>
<dbReference type="InterPro" id="IPR050093">
    <property type="entry name" value="ABC_SmlMolc_Importer"/>
</dbReference>
<dbReference type="GO" id="GO:0015408">
    <property type="term" value="F:ABC-type ferric iron transporter activity"/>
    <property type="evidence" value="ECO:0007669"/>
    <property type="project" value="InterPro"/>
</dbReference>
<keyword evidence="1" id="KW-0813">Transport</keyword>
<reference evidence="11" key="1">
    <citation type="submission" date="2017-04" db="EMBL/GenBank/DDBJ databases">
        <authorList>
            <person name="Varghese N."/>
            <person name="Submissions S."/>
        </authorList>
    </citation>
    <scope>NUCLEOTIDE SEQUENCE [LARGE SCALE GENOMIC DNA]</scope>
    <source>
        <strain evidence="11">RKEM611</strain>
    </source>
</reference>
<dbReference type="InterPro" id="IPR003593">
    <property type="entry name" value="AAA+_ATPase"/>
</dbReference>
<dbReference type="GO" id="GO:0015697">
    <property type="term" value="P:quaternary ammonium group transport"/>
    <property type="evidence" value="ECO:0007669"/>
    <property type="project" value="UniProtKB-ARBA"/>
</dbReference>
<dbReference type="PANTHER" id="PTHR42781:SF4">
    <property type="entry name" value="SPERMIDINE_PUTRESCINE IMPORT ATP-BINDING PROTEIN POTA"/>
    <property type="match status" value="1"/>
</dbReference>
<dbReference type="InterPro" id="IPR017871">
    <property type="entry name" value="ABC_transporter-like_CS"/>
</dbReference>
<dbReference type="PANTHER" id="PTHR42781">
    <property type="entry name" value="SPERMIDINE/PUTRESCINE IMPORT ATP-BINDING PROTEIN POTA"/>
    <property type="match status" value="1"/>
</dbReference>
<dbReference type="SUPFAM" id="SSF52540">
    <property type="entry name" value="P-loop containing nucleoside triphosphate hydrolases"/>
    <property type="match status" value="1"/>
</dbReference>
<dbReference type="Pfam" id="PF00005">
    <property type="entry name" value="ABC_tran"/>
    <property type="match status" value="1"/>
</dbReference>
<dbReference type="CDD" id="cd03259">
    <property type="entry name" value="ABC_Carb_Solutes_like"/>
    <property type="match status" value="1"/>
</dbReference>
<evidence type="ECO:0000256" key="5">
    <source>
        <dbReference type="ARBA" id="ARBA00022840"/>
    </source>
</evidence>
<keyword evidence="2" id="KW-1003">Cell membrane</keyword>